<name>A0A7Y0F3I0_9BIFI</name>
<reference evidence="4 5" key="1">
    <citation type="submission" date="2020-02" db="EMBL/GenBank/DDBJ databases">
        <title>Characterization of phylogenetic diversity of novel bifidobacterial species isolated in Czech ZOOs.</title>
        <authorList>
            <person name="Lugli G.A."/>
            <person name="Vera N.B."/>
            <person name="Ventura M."/>
        </authorList>
    </citation>
    <scope>NUCLEOTIDE SEQUENCE [LARGE SCALE GENOMIC DNA]</scope>
    <source>
        <strain evidence="4 5">DSM 109958</strain>
    </source>
</reference>
<sequence length="764" mass="81114">MFIKNNGNSISVSSDGVPANSKVLSGYTVNGQSFDTLDAAVKYVNEELIGNGQLTCADPVITIDASKAVYLDTSYQTADPIDVNDPAQPLKVQFQAKKNYTENGQPAAFPENFTFRLTAVGDNAKRLLGADSIEQKVTEGATGTGTATWNALTVSNDEFNRADKDDTGTATYMFKVSEVEGSDPDITYDTTEHTVTLKVTEEYQPDQTGVTNGLTGKVYIDGATEPAKTFTSKDVADGPIPIIDITTFVNSKKSLQPVGVSLQATKHFQDEKGDETTIPADKTFTFDLTPNTDDTNAKLLAPNGVTAEVGADGKALWALPQITSDIYDKATKTNGVASFNFTASERNGGDSNITYDMTTVPVRLEVSKVEADAAAGTPAGLKVEVFVDGQPKGSVTSGKDPATLSVTNSGISFTNTKKPEDVKTSVKVTKVWTDSDSTDHSKDSVKVTLEQSTDGQTWTAVTRAEKDNPVTLNAGNQWTHTWGNLPESVNGTKVQYRVRETKVNVSGGTKYEASYSPAGGVGSDVTITNAPPTPDTYGFSFTKIDAESKAGLQGAVFELTGNGVAAQQSTSDDKGVVSFSGLPAGTYTVTETKAPTGYDLPDPAPSFTVTLAKDQNNPVFSTDDKAGLVGCRTWASGEDATKAGTCTDGLKVSNTKPKVSVSASKTWVDDGLHPSSLEVTLQRRLQGAGDDAWTDVRSETLSDANKWKTVWTGLDKYDASGKAYEYRVIEAATPGYTQAVTSSRTGDAWSFAFKNTKPTTPPPT</sequence>
<protein>
    <submittedName>
        <fullName evidence="4">Fimbrial subunit-like protein</fullName>
    </submittedName>
</protein>
<dbReference type="Proteomes" id="UP000588277">
    <property type="component" value="Unassembled WGS sequence"/>
</dbReference>
<dbReference type="InterPro" id="IPR013783">
    <property type="entry name" value="Ig-like_fold"/>
</dbReference>
<evidence type="ECO:0000313" key="4">
    <source>
        <dbReference type="EMBL" id="NMN01362.1"/>
    </source>
</evidence>
<evidence type="ECO:0000259" key="3">
    <source>
        <dbReference type="Pfam" id="PF17802"/>
    </source>
</evidence>
<dbReference type="SUPFAM" id="SSF49478">
    <property type="entry name" value="Cna protein B-type domain"/>
    <property type="match status" value="3"/>
</dbReference>
<dbReference type="Pfam" id="PF05738">
    <property type="entry name" value="Cna_B"/>
    <property type="match status" value="2"/>
</dbReference>
<dbReference type="RefSeq" id="WP_335341952.1">
    <property type="nucleotide sequence ID" value="NZ_JAAIIH010000028.1"/>
</dbReference>
<feature type="domain" description="Streptococcal pilin isopeptide linkage" evidence="2">
    <location>
        <begin position="263"/>
        <end position="416"/>
    </location>
</feature>
<feature type="domain" description="CNA-B" evidence="1">
    <location>
        <begin position="426"/>
        <end position="529"/>
    </location>
</feature>
<dbReference type="InterPro" id="IPR038174">
    <property type="entry name" value="Strep_pil_link_sf"/>
</dbReference>
<keyword evidence="5" id="KW-1185">Reference proteome</keyword>
<dbReference type="Gene3D" id="2.60.40.3050">
    <property type="match status" value="2"/>
</dbReference>
<feature type="domain" description="SpaA-like prealbumin fold" evidence="3">
    <location>
        <begin position="539"/>
        <end position="617"/>
    </location>
</feature>
<feature type="domain" description="CNA-B" evidence="1">
    <location>
        <begin position="661"/>
        <end position="743"/>
    </location>
</feature>
<dbReference type="Pfam" id="PF17802">
    <property type="entry name" value="SpaA"/>
    <property type="match status" value="1"/>
</dbReference>
<gene>
    <name evidence="4" type="ORF">G1C96_1954</name>
</gene>
<dbReference type="InterPro" id="IPR041033">
    <property type="entry name" value="SpaA_PFL_dom_1"/>
</dbReference>
<accession>A0A7Y0F3I0</accession>
<dbReference type="EMBL" id="JAAIIH010000028">
    <property type="protein sequence ID" value="NMN01362.1"/>
    <property type="molecule type" value="Genomic_DNA"/>
</dbReference>
<dbReference type="InterPro" id="IPR008454">
    <property type="entry name" value="Collagen-bd_Cna-like_B-typ_dom"/>
</dbReference>
<evidence type="ECO:0000313" key="5">
    <source>
        <dbReference type="Proteomes" id="UP000588277"/>
    </source>
</evidence>
<feature type="non-terminal residue" evidence="4">
    <location>
        <position position="764"/>
    </location>
</feature>
<dbReference type="Gene3D" id="2.60.40.10">
    <property type="entry name" value="Immunoglobulins"/>
    <property type="match status" value="1"/>
</dbReference>
<proteinExistence type="predicted"/>
<dbReference type="Pfam" id="PF12892">
    <property type="entry name" value="FctA"/>
    <property type="match status" value="2"/>
</dbReference>
<feature type="domain" description="Streptococcal pilin isopeptide linkage" evidence="2">
    <location>
        <begin position="94"/>
        <end position="223"/>
    </location>
</feature>
<dbReference type="GO" id="GO:0005975">
    <property type="term" value="P:carbohydrate metabolic process"/>
    <property type="evidence" value="ECO:0007669"/>
    <property type="project" value="UniProtKB-ARBA"/>
</dbReference>
<dbReference type="Gene3D" id="2.60.40.1140">
    <property type="entry name" value="Collagen-binding surface protein Cna, B-type domain"/>
    <property type="match status" value="2"/>
</dbReference>
<evidence type="ECO:0000259" key="2">
    <source>
        <dbReference type="Pfam" id="PF12892"/>
    </source>
</evidence>
<dbReference type="AlphaFoldDB" id="A0A7Y0F3I0"/>
<evidence type="ECO:0000259" key="1">
    <source>
        <dbReference type="Pfam" id="PF05738"/>
    </source>
</evidence>
<organism evidence="4 5">
    <name type="scientific">Bifidobacterium moraviense</name>
    <dbReference type="NCBI Taxonomy" id="2675323"/>
    <lineage>
        <taxon>Bacteria</taxon>
        <taxon>Bacillati</taxon>
        <taxon>Actinomycetota</taxon>
        <taxon>Actinomycetes</taxon>
        <taxon>Bifidobacteriales</taxon>
        <taxon>Bifidobacteriaceae</taxon>
        <taxon>Bifidobacterium</taxon>
    </lineage>
</organism>
<comment type="caution">
    <text evidence="4">The sequence shown here is derived from an EMBL/GenBank/DDBJ whole genome shotgun (WGS) entry which is preliminary data.</text>
</comment>
<dbReference type="CDD" id="cd00222">
    <property type="entry name" value="CollagenBindB"/>
    <property type="match status" value="2"/>
</dbReference>
<dbReference type="InterPro" id="IPR022464">
    <property type="entry name" value="Strep_pil_isopept_link"/>
</dbReference>